<evidence type="ECO:0000313" key="2">
    <source>
        <dbReference type="Proteomes" id="UP000000233"/>
    </source>
</evidence>
<organism evidence="1 2">
    <name type="scientific">Stutzerimonas stutzeri (strain A1501)</name>
    <name type="common">Pseudomonas stutzeri</name>
    <dbReference type="NCBI Taxonomy" id="379731"/>
    <lineage>
        <taxon>Bacteria</taxon>
        <taxon>Pseudomonadati</taxon>
        <taxon>Pseudomonadota</taxon>
        <taxon>Gammaproteobacteria</taxon>
        <taxon>Pseudomonadales</taxon>
        <taxon>Pseudomonadaceae</taxon>
        <taxon>Stutzerimonas</taxon>
    </lineage>
</organism>
<proteinExistence type="predicted"/>
<dbReference type="AlphaFoldDB" id="A4VNQ2"/>
<dbReference type="EMBL" id="CP000304">
    <property type="protein sequence ID" value="ABP80603.1"/>
    <property type="molecule type" value="Genomic_DNA"/>
</dbReference>
<protein>
    <submittedName>
        <fullName evidence="1">Uncharacterized protein</fullName>
    </submittedName>
</protein>
<dbReference type="Proteomes" id="UP000000233">
    <property type="component" value="Chromosome"/>
</dbReference>
<accession>A4VNQ2</accession>
<reference evidence="1 2" key="1">
    <citation type="journal article" date="2008" name="Proc. Natl. Acad. Sci. U.S.A.">
        <title>Nitrogen fixation island and rhizosphere competence traits in the genome of root-associated Pseudomonas stutzeri A1501.</title>
        <authorList>
            <person name="Yan Y."/>
            <person name="Yang J."/>
            <person name="Dou Y."/>
            <person name="Chen M."/>
            <person name="Ping S."/>
            <person name="Peng J."/>
            <person name="Lu W."/>
            <person name="Zhang W."/>
            <person name="Yao Z."/>
            <person name="Li H."/>
            <person name="Liu W."/>
            <person name="He S."/>
            <person name="Geng L."/>
            <person name="Zhang X."/>
            <person name="Yang F."/>
            <person name="Yu H."/>
            <person name="Zhan Y."/>
            <person name="Li D."/>
            <person name="Lin Z."/>
            <person name="Wang Y."/>
            <person name="Elmerich C."/>
            <person name="Lin M."/>
            <person name="Jin Q."/>
        </authorList>
    </citation>
    <scope>NUCLEOTIDE SEQUENCE [LARGE SCALE GENOMIC DNA]</scope>
    <source>
        <strain evidence="1 2">A1501</strain>
    </source>
</reference>
<keyword evidence="2" id="KW-1185">Reference proteome</keyword>
<gene>
    <name evidence="1" type="ordered locus">PST_2957</name>
</gene>
<name>A4VNQ2_STUS1</name>
<dbReference type="KEGG" id="psa:PST_2957"/>
<dbReference type="HOGENOM" id="CLU_2754907_0_0_6"/>
<evidence type="ECO:0000313" key="1">
    <source>
        <dbReference type="EMBL" id="ABP80603.1"/>
    </source>
</evidence>
<sequence length="70" mass="7352">MPVAKARHSLPNAFDLQRSSLIPINGNTGGRLRQNETVAVRSSSLWPRPLIAVGDDGASQAACPSISLQG</sequence>